<gene>
    <name evidence="1" type="ORF">EPZ47_00425</name>
</gene>
<evidence type="ECO:0000313" key="1">
    <source>
        <dbReference type="EMBL" id="QBZ87240.1"/>
    </source>
</evidence>
<reference evidence="1 2" key="1">
    <citation type="journal article" date="2019" name="Front. Microbiol.">
        <title>In silico and Genetic Analyses of Cyclic Lipopeptide Synthetic Gene Clusters in Pseudomonas sp. 11K1.</title>
        <authorList>
            <person name="Zhao H."/>
            <person name="Liu Y.P."/>
            <person name="Zhang L.Q."/>
        </authorList>
    </citation>
    <scope>NUCLEOTIDE SEQUENCE [LARGE SCALE GENOMIC DNA]</scope>
    <source>
        <strain evidence="1 2">11K1</strain>
    </source>
</reference>
<dbReference type="InterPro" id="IPR011727">
    <property type="entry name" value="CHP02117"/>
</dbReference>
<name>A0A4P7P9Y8_9PSED</name>
<protein>
    <submittedName>
        <fullName evidence="1">DUF2459 domain-containing protein</fullName>
    </submittedName>
</protein>
<dbReference type="KEGG" id="pvk:EPZ47_00425"/>
<dbReference type="PROSITE" id="PS51257">
    <property type="entry name" value="PROKAR_LIPOPROTEIN"/>
    <property type="match status" value="1"/>
</dbReference>
<proteinExistence type="predicted"/>
<dbReference type="OrthoDB" id="211174at2"/>
<dbReference type="EMBL" id="CP035088">
    <property type="protein sequence ID" value="QBZ87240.1"/>
    <property type="molecule type" value="Genomic_DNA"/>
</dbReference>
<sequence length="225" mass="24168">MKFCGIDLHSNNSIVVLALVLTLFGCATASDPPRGEGGDWRSFYVVNHGLHTGLVIARPDLLQVLPALAEEFSDGDLVEFGWGDEDFYRAPQATLSLALRALFGSTATVLHAVKIDGDPRRRFAASEVIEVRVTEDSYQRLLAFVAGTFTHSATGTLVVLGPGLYGESRFYQAEGRYSLFYTCNTWVAEALAASNCPMSPAAVITAGNVMSQLRRATAVGASCLD</sequence>
<dbReference type="AlphaFoldDB" id="A0A4P7P9Y8"/>
<accession>A0A4P7P9Y8</accession>
<dbReference type="Pfam" id="PF09601">
    <property type="entry name" value="DUF2459"/>
    <property type="match status" value="1"/>
</dbReference>
<organism evidence="1 2">
    <name type="scientific">Pseudomonas viciae</name>
    <dbReference type="NCBI Taxonomy" id="2505979"/>
    <lineage>
        <taxon>Bacteria</taxon>
        <taxon>Pseudomonadati</taxon>
        <taxon>Pseudomonadota</taxon>
        <taxon>Gammaproteobacteria</taxon>
        <taxon>Pseudomonadales</taxon>
        <taxon>Pseudomonadaceae</taxon>
        <taxon>Pseudomonas</taxon>
    </lineage>
</organism>
<dbReference type="Proteomes" id="UP000296468">
    <property type="component" value="Chromosome"/>
</dbReference>
<evidence type="ECO:0000313" key="2">
    <source>
        <dbReference type="Proteomes" id="UP000296468"/>
    </source>
</evidence>
<dbReference type="RefSeq" id="WP_135843035.1">
    <property type="nucleotide sequence ID" value="NZ_CP035088.1"/>
</dbReference>